<feature type="chain" id="PRO_5038537376" description="PknH-like protein" evidence="2">
    <location>
        <begin position="28"/>
        <end position="268"/>
    </location>
</feature>
<reference evidence="4 5" key="1">
    <citation type="submission" date="2019-06" db="EMBL/GenBank/DDBJ databases">
        <title>Sequencing the genomes of 1000 actinobacteria strains.</title>
        <authorList>
            <person name="Klenk H.-P."/>
        </authorList>
    </citation>
    <scope>NUCLEOTIDE SEQUENCE [LARGE SCALE GENOMIC DNA]</scope>
    <source>
        <strain evidence="4 5">DSM 44819</strain>
    </source>
</reference>
<reference evidence="3 6" key="2">
    <citation type="submission" date="2021-03" db="EMBL/GenBank/DDBJ databases">
        <title>Whole genome shotgun sequence of Salinispora arenicola NBRC 105043.</title>
        <authorList>
            <person name="Komaki H."/>
            <person name="Tamura T."/>
        </authorList>
    </citation>
    <scope>NUCLEOTIDE SEQUENCE [LARGE SCALE GENOMIC DNA]</scope>
    <source>
        <strain evidence="3 6">NBRC 105043</strain>
    </source>
</reference>
<dbReference type="Proteomes" id="UP000315983">
    <property type="component" value="Unassembled WGS sequence"/>
</dbReference>
<dbReference type="AlphaFoldDB" id="A0A542XR06"/>
<feature type="compositionally biased region" description="Low complexity" evidence="1">
    <location>
        <begin position="29"/>
        <end position="48"/>
    </location>
</feature>
<proteinExistence type="predicted"/>
<name>A0A542XR06_SALAC</name>
<protein>
    <recommendedName>
        <fullName evidence="7">PknH-like protein</fullName>
    </recommendedName>
</protein>
<sequence length="268" mass="28177">MSTISARRPGVAARVVAVVALAVAASACGSSDSDPSPSQTSSAPAPTQGPVDLSKLIIPAGPGHPAKGKVFEATFQEAASSGLLAPPEGMTFAPDACVNFIELGDPATLNGWMQYNEASPVGKQHNLAHKDFYVGTIFQLPQGVDLEKIRLTALSCDAGSVTLEGDDNTTVTGTLTNTEVDDAIDLPGAAAFEMTQRLQFEPTTDPDTNAILTQYYGELDPDGGVLRIKQIILVNVGDILLLVNMQDMTAARQLATDFRQRAEQHGLL</sequence>
<evidence type="ECO:0000313" key="3">
    <source>
        <dbReference type="EMBL" id="GIM85630.1"/>
    </source>
</evidence>
<dbReference type="EMBL" id="BOQM01000015">
    <property type="protein sequence ID" value="GIM85630.1"/>
    <property type="molecule type" value="Genomic_DNA"/>
</dbReference>
<dbReference type="EMBL" id="VFOL01000001">
    <property type="protein sequence ID" value="TQL38250.1"/>
    <property type="molecule type" value="Genomic_DNA"/>
</dbReference>
<evidence type="ECO:0000256" key="2">
    <source>
        <dbReference type="SAM" id="SignalP"/>
    </source>
</evidence>
<evidence type="ECO:0000256" key="1">
    <source>
        <dbReference type="SAM" id="MobiDB-lite"/>
    </source>
</evidence>
<evidence type="ECO:0000313" key="6">
    <source>
        <dbReference type="Proteomes" id="UP000677457"/>
    </source>
</evidence>
<evidence type="ECO:0008006" key="7">
    <source>
        <dbReference type="Google" id="ProtNLM"/>
    </source>
</evidence>
<accession>A0A542XR06</accession>
<organism evidence="4 5">
    <name type="scientific">Salinispora arenicola</name>
    <dbReference type="NCBI Taxonomy" id="168697"/>
    <lineage>
        <taxon>Bacteria</taxon>
        <taxon>Bacillati</taxon>
        <taxon>Actinomycetota</taxon>
        <taxon>Actinomycetes</taxon>
        <taxon>Micromonosporales</taxon>
        <taxon>Micromonosporaceae</taxon>
        <taxon>Salinispora</taxon>
    </lineage>
</organism>
<dbReference type="PROSITE" id="PS51257">
    <property type="entry name" value="PROKAR_LIPOPROTEIN"/>
    <property type="match status" value="1"/>
</dbReference>
<keyword evidence="2" id="KW-0732">Signal</keyword>
<feature type="signal peptide" evidence="2">
    <location>
        <begin position="1"/>
        <end position="27"/>
    </location>
</feature>
<keyword evidence="6" id="KW-1185">Reference proteome</keyword>
<comment type="caution">
    <text evidence="4">The sequence shown here is derived from an EMBL/GenBank/DDBJ whole genome shotgun (WGS) entry which is preliminary data.</text>
</comment>
<evidence type="ECO:0000313" key="4">
    <source>
        <dbReference type="EMBL" id="TQL38250.1"/>
    </source>
</evidence>
<feature type="region of interest" description="Disordered" evidence="1">
    <location>
        <begin position="29"/>
        <end position="55"/>
    </location>
</feature>
<dbReference type="Proteomes" id="UP000677457">
    <property type="component" value="Unassembled WGS sequence"/>
</dbReference>
<evidence type="ECO:0000313" key="5">
    <source>
        <dbReference type="Proteomes" id="UP000315983"/>
    </source>
</evidence>
<gene>
    <name evidence="4" type="ORF">FB564_3444</name>
    <name evidence="3" type="ORF">Sar04_23660</name>
</gene>